<evidence type="ECO:0000256" key="6">
    <source>
        <dbReference type="PROSITE-ProRule" id="PRU00176"/>
    </source>
</evidence>
<keyword evidence="4" id="KW-0539">Nucleus</keyword>
<evidence type="ECO:0000313" key="10">
    <source>
        <dbReference type="Proteomes" id="UP000502823"/>
    </source>
</evidence>
<evidence type="ECO:0000256" key="7">
    <source>
        <dbReference type="SAM" id="MobiDB-lite"/>
    </source>
</evidence>
<dbReference type="Pfam" id="PF00076">
    <property type="entry name" value="RRM_1"/>
    <property type="match status" value="1"/>
</dbReference>
<keyword evidence="3 6" id="KW-0694">RNA-binding</keyword>
<evidence type="ECO:0000256" key="3">
    <source>
        <dbReference type="ARBA" id="ARBA00022884"/>
    </source>
</evidence>
<dbReference type="InterPro" id="IPR051183">
    <property type="entry name" value="U1_U11-U12_snRNP_70-35kDa"/>
</dbReference>
<dbReference type="InterPro" id="IPR035979">
    <property type="entry name" value="RBD_domain_sf"/>
</dbReference>
<protein>
    <recommendedName>
        <fullName evidence="2">U11/U12 small nuclear ribonucleoprotein 35 kDa protein</fullName>
    </recommendedName>
    <alternativeName>
        <fullName evidence="5">U1 snRNP-binding protein homolog</fullName>
    </alternativeName>
</protein>
<dbReference type="GO" id="GO:0003729">
    <property type="term" value="F:mRNA binding"/>
    <property type="evidence" value="ECO:0007669"/>
    <property type="project" value="TreeGrafter"/>
</dbReference>
<dbReference type="Proteomes" id="UP000502823">
    <property type="component" value="Unassembled WGS sequence"/>
</dbReference>
<dbReference type="SUPFAM" id="SSF54928">
    <property type="entry name" value="RNA-binding domain, RBD"/>
    <property type="match status" value="1"/>
</dbReference>
<comment type="caution">
    <text evidence="9">The sequence shown here is derived from an EMBL/GenBank/DDBJ whole genome shotgun (WGS) entry which is preliminary data.</text>
</comment>
<dbReference type="InterPro" id="IPR000504">
    <property type="entry name" value="RRM_dom"/>
</dbReference>
<keyword evidence="10" id="KW-1185">Reference proteome</keyword>
<dbReference type="OrthoDB" id="6159137at2759"/>
<feature type="domain" description="RRM" evidence="8">
    <location>
        <begin position="50"/>
        <end position="128"/>
    </location>
</feature>
<dbReference type="EMBL" id="BLKM01000468">
    <property type="protein sequence ID" value="GFG34136.1"/>
    <property type="molecule type" value="Genomic_DNA"/>
</dbReference>
<feature type="region of interest" description="Disordered" evidence="7">
    <location>
        <begin position="153"/>
        <end position="176"/>
    </location>
</feature>
<sequence length="269" mass="31022">MNWTPYAQVYDPLKVGSIDGTDPDPHDRAIIRALNSEYEPDKKVKGKSDRTVFIARLYRQTKEDTIMQEFSKYGHIRRFRLVRDIVTGSSKGYAFIEYEKKDGANRAYHYGNNLVIEGRRIFVDFECERKLPGWKPRRLGGGFGGRKESGQLRFGGRDRPFRKPLPVPGSKSHKLGITDMNHHEMRRSFPAIHLHHCRGQRHYTVGMVDNKSVGKFPTSRIIKIVMDYSNSDSRKQSMSVDCGEFCDHLCNPWQITDKKILIDVVGCRS</sequence>
<dbReference type="FunFam" id="3.30.70.330:FF:000132">
    <property type="entry name" value="Small nuclear ribonucleoprotein U11/U12 subunit 35"/>
    <property type="match status" value="1"/>
</dbReference>
<dbReference type="PANTHER" id="PTHR13952">
    <property type="entry name" value="U1 SMALL NUCLEAR RIBONUCLEOPROTEIN 70 KD"/>
    <property type="match status" value="1"/>
</dbReference>
<evidence type="ECO:0000259" key="8">
    <source>
        <dbReference type="PROSITE" id="PS50102"/>
    </source>
</evidence>
<evidence type="ECO:0000256" key="4">
    <source>
        <dbReference type="ARBA" id="ARBA00023242"/>
    </source>
</evidence>
<evidence type="ECO:0000256" key="5">
    <source>
        <dbReference type="ARBA" id="ARBA00031739"/>
    </source>
</evidence>
<dbReference type="InterPro" id="IPR012677">
    <property type="entry name" value="Nucleotide-bd_a/b_plait_sf"/>
</dbReference>
<dbReference type="Gene3D" id="3.30.70.330">
    <property type="match status" value="1"/>
</dbReference>
<comment type="subcellular location">
    <subcellularLocation>
        <location evidence="1">Nucleus</location>
    </subcellularLocation>
</comment>
<gene>
    <name evidence="9" type="ORF">Cfor_05589</name>
</gene>
<accession>A0A6L2PP15</accession>
<dbReference type="PROSITE" id="PS50102">
    <property type="entry name" value="RRM"/>
    <property type="match status" value="1"/>
</dbReference>
<dbReference type="PANTHER" id="PTHR13952:SF6">
    <property type="entry name" value="U11_U12 SMALL NUCLEAR RIBONUCLEOPROTEIN 35 KDA PROTEIN"/>
    <property type="match status" value="1"/>
</dbReference>
<dbReference type="GO" id="GO:0071011">
    <property type="term" value="C:precatalytic spliceosome"/>
    <property type="evidence" value="ECO:0007669"/>
    <property type="project" value="TreeGrafter"/>
</dbReference>
<evidence type="ECO:0000256" key="2">
    <source>
        <dbReference type="ARBA" id="ARBA00021080"/>
    </source>
</evidence>
<dbReference type="GO" id="GO:0017069">
    <property type="term" value="F:snRNA binding"/>
    <property type="evidence" value="ECO:0007669"/>
    <property type="project" value="TreeGrafter"/>
</dbReference>
<dbReference type="InParanoid" id="A0A6L2PP15"/>
<evidence type="ECO:0000313" key="9">
    <source>
        <dbReference type="EMBL" id="GFG34136.1"/>
    </source>
</evidence>
<dbReference type="AlphaFoldDB" id="A0A6L2PP15"/>
<proteinExistence type="predicted"/>
<name>A0A6L2PP15_COPFO</name>
<dbReference type="SMART" id="SM00360">
    <property type="entry name" value="RRM"/>
    <property type="match status" value="1"/>
</dbReference>
<reference evidence="10" key="1">
    <citation type="submission" date="2020-01" db="EMBL/GenBank/DDBJ databases">
        <title>Draft genome sequence of the Termite Coptotermes fromosanus.</title>
        <authorList>
            <person name="Itakura S."/>
            <person name="Yosikawa Y."/>
            <person name="Umezawa K."/>
        </authorList>
    </citation>
    <scope>NUCLEOTIDE SEQUENCE [LARGE SCALE GENOMIC DNA]</scope>
</reference>
<evidence type="ECO:0000256" key="1">
    <source>
        <dbReference type="ARBA" id="ARBA00004123"/>
    </source>
</evidence>
<dbReference type="GO" id="GO:0000398">
    <property type="term" value="P:mRNA splicing, via spliceosome"/>
    <property type="evidence" value="ECO:0007669"/>
    <property type="project" value="TreeGrafter"/>
</dbReference>
<organism evidence="9 10">
    <name type="scientific">Coptotermes formosanus</name>
    <name type="common">Formosan subterranean termite</name>
    <dbReference type="NCBI Taxonomy" id="36987"/>
    <lineage>
        <taxon>Eukaryota</taxon>
        <taxon>Metazoa</taxon>
        <taxon>Ecdysozoa</taxon>
        <taxon>Arthropoda</taxon>
        <taxon>Hexapoda</taxon>
        <taxon>Insecta</taxon>
        <taxon>Pterygota</taxon>
        <taxon>Neoptera</taxon>
        <taxon>Polyneoptera</taxon>
        <taxon>Dictyoptera</taxon>
        <taxon>Blattodea</taxon>
        <taxon>Blattoidea</taxon>
        <taxon>Termitoidae</taxon>
        <taxon>Rhinotermitidae</taxon>
        <taxon>Coptotermes</taxon>
    </lineage>
</organism>